<evidence type="ECO:0000313" key="1">
    <source>
        <dbReference type="EMBL" id="CAB4194666.1"/>
    </source>
</evidence>
<gene>
    <name evidence="1" type="ORF">UFOVP1268_15</name>
    <name evidence="2" type="ORF">UFOVP1395_19</name>
</gene>
<name>A0A6J5S758_9CAUD</name>
<proteinExistence type="predicted"/>
<dbReference type="EMBL" id="LR797346">
    <property type="protein sequence ID" value="CAB4204384.1"/>
    <property type="molecule type" value="Genomic_DNA"/>
</dbReference>
<protein>
    <submittedName>
        <fullName evidence="2">Uncharacterized protein</fullName>
    </submittedName>
</protein>
<dbReference type="EMBL" id="LR797215">
    <property type="protein sequence ID" value="CAB4194666.1"/>
    <property type="molecule type" value="Genomic_DNA"/>
</dbReference>
<evidence type="ECO:0000313" key="2">
    <source>
        <dbReference type="EMBL" id="CAB4204384.1"/>
    </source>
</evidence>
<sequence length="76" mass="8499">MTEKVETPNTQLQKVTLLVAMHDYDSDQLNAGEWLQNVLMACAEQKPTCYYGAKEYAKVMQVLSVQDCDVVVSNGL</sequence>
<accession>A0A6J5S758</accession>
<organism evidence="2">
    <name type="scientific">uncultured Caudovirales phage</name>
    <dbReference type="NCBI Taxonomy" id="2100421"/>
    <lineage>
        <taxon>Viruses</taxon>
        <taxon>Duplodnaviria</taxon>
        <taxon>Heunggongvirae</taxon>
        <taxon>Uroviricota</taxon>
        <taxon>Caudoviricetes</taxon>
        <taxon>Peduoviridae</taxon>
        <taxon>Maltschvirus</taxon>
        <taxon>Maltschvirus maltsch</taxon>
    </lineage>
</organism>
<reference evidence="2" key="1">
    <citation type="submission" date="2020-05" db="EMBL/GenBank/DDBJ databases">
        <authorList>
            <person name="Chiriac C."/>
            <person name="Salcher M."/>
            <person name="Ghai R."/>
            <person name="Kavagutti S V."/>
        </authorList>
    </citation>
    <scope>NUCLEOTIDE SEQUENCE</scope>
</reference>